<dbReference type="Pfam" id="PF00583">
    <property type="entry name" value="Acetyltransf_1"/>
    <property type="match status" value="1"/>
</dbReference>
<protein>
    <recommendedName>
        <fullName evidence="1">N-acetyltransferase domain-containing protein</fullName>
    </recommendedName>
</protein>
<proteinExistence type="predicted"/>
<sequence>MTSIRAPPVVKSSYTQVDLVPWDPESPEHVERMVQQRIACGWKHDQVEMWKSWQRDGRLVLQWVVLSESDPARAEKLEKHTAAFPRESGPLVDSAVTLGGEPRAPNLEKRFIAVGHISLNKEYETPERTEPAEGLYWIANFYISAALQFMGLGRAAMDAVESMAISEPLCVKTLALSTVANEYEARDERWAALERDPPKILNQDWYERRGYVVYKRNEKMWSEKDSKGKEWWFPAVFMKKDIR</sequence>
<dbReference type="InParanoid" id="A0A2J6SPD2"/>
<dbReference type="InterPro" id="IPR016181">
    <property type="entry name" value="Acyl_CoA_acyltransferase"/>
</dbReference>
<dbReference type="SUPFAM" id="SSF55729">
    <property type="entry name" value="Acyl-CoA N-acyltransferases (Nat)"/>
    <property type="match status" value="1"/>
</dbReference>
<evidence type="ECO:0000313" key="2">
    <source>
        <dbReference type="EMBL" id="PMD52636.1"/>
    </source>
</evidence>
<dbReference type="InterPro" id="IPR000182">
    <property type="entry name" value="GNAT_dom"/>
</dbReference>
<reference evidence="2 3" key="1">
    <citation type="submission" date="2016-04" db="EMBL/GenBank/DDBJ databases">
        <title>A degradative enzymes factory behind the ericoid mycorrhizal symbiosis.</title>
        <authorList>
            <consortium name="DOE Joint Genome Institute"/>
            <person name="Martino E."/>
            <person name="Morin E."/>
            <person name="Grelet G."/>
            <person name="Kuo A."/>
            <person name="Kohler A."/>
            <person name="Daghino S."/>
            <person name="Barry K."/>
            <person name="Choi C."/>
            <person name="Cichocki N."/>
            <person name="Clum A."/>
            <person name="Copeland A."/>
            <person name="Hainaut M."/>
            <person name="Haridas S."/>
            <person name="Labutti K."/>
            <person name="Lindquist E."/>
            <person name="Lipzen A."/>
            <person name="Khouja H.-R."/>
            <person name="Murat C."/>
            <person name="Ohm R."/>
            <person name="Olson A."/>
            <person name="Spatafora J."/>
            <person name="Veneault-Fourrey C."/>
            <person name="Henrissat B."/>
            <person name="Grigoriev I."/>
            <person name="Martin F."/>
            <person name="Perotto S."/>
        </authorList>
    </citation>
    <scope>NUCLEOTIDE SEQUENCE [LARGE SCALE GENOMIC DNA]</scope>
    <source>
        <strain evidence="2 3">E</strain>
    </source>
</reference>
<gene>
    <name evidence="2" type="ORF">K444DRAFT_600640</name>
</gene>
<dbReference type="STRING" id="1095630.A0A2J6SPD2"/>
<dbReference type="Gene3D" id="3.40.630.30">
    <property type="match status" value="1"/>
</dbReference>
<dbReference type="EMBL" id="KZ613898">
    <property type="protein sequence ID" value="PMD52636.1"/>
    <property type="molecule type" value="Genomic_DNA"/>
</dbReference>
<dbReference type="Proteomes" id="UP000235371">
    <property type="component" value="Unassembled WGS sequence"/>
</dbReference>
<accession>A0A2J6SPD2</accession>
<dbReference type="RefSeq" id="XP_024729540.1">
    <property type="nucleotide sequence ID" value="XM_024878632.1"/>
</dbReference>
<dbReference type="GeneID" id="36586709"/>
<dbReference type="GO" id="GO:0016747">
    <property type="term" value="F:acyltransferase activity, transferring groups other than amino-acyl groups"/>
    <property type="evidence" value="ECO:0007669"/>
    <property type="project" value="InterPro"/>
</dbReference>
<dbReference type="CDD" id="cd04301">
    <property type="entry name" value="NAT_SF"/>
    <property type="match status" value="1"/>
</dbReference>
<dbReference type="AlphaFoldDB" id="A0A2J6SPD2"/>
<evidence type="ECO:0000313" key="3">
    <source>
        <dbReference type="Proteomes" id="UP000235371"/>
    </source>
</evidence>
<evidence type="ECO:0000259" key="1">
    <source>
        <dbReference type="Pfam" id="PF00583"/>
    </source>
</evidence>
<feature type="domain" description="N-acetyltransferase" evidence="1">
    <location>
        <begin position="113"/>
        <end position="181"/>
    </location>
</feature>
<organism evidence="2 3">
    <name type="scientific">Hyaloscypha bicolor E</name>
    <dbReference type="NCBI Taxonomy" id="1095630"/>
    <lineage>
        <taxon>Eukaryota</taxon>
        <taxon>Fungi</taxon>
        <taxon>Dikarya</taxon>
        <taxon>Ascomycota</taxon>
        <taxon>Pezizomycotina</taxon>
        <taxon>Leotiomycetes</taxon>
        <taxon>Helotiales</taxon>
        <taxon>Hyaloscyphaceae</taxon>
        <taxon>Hyaloscypha</taxon>
        <taxon>Hyaloscypha bicolor</taxon>
    </lineage>
</organism>
<dbReference type="OrthoDB" id="2326446at2759"/>
<name>A0A2J6SPD2_9HELO</name>
<keyword evidence="3" id="KW-1185">Reference proteome</keyword>